<feature type="transmembrane region" description="Helical" evidence="6">
    <location>
        <begin position="361"/>
        <end position="380"/>
    </location>
</feature>
<feature type="transmembrane region" description="Helical" evidence="6">
    <location>
        <begin position="414"/>
        <end position="436"/>
    </location>
</feature>
<feature type="compositionally biased region" description="Basic and acidic residues" evidence="5">
    <location>
        <begin position="761"/>
        <end position="770"/>
    </location>
</feature>
<evidence type="ECO:0000256" key="4">
    <source>
        <dbReference type="ARBA" id="ARBA00023136"/>
    </source>
</evidence>
<keyword evidence="4 6" id="KW-0472">Membrane</keyword>
<evidence type="ECO:0000256" key="1">
    <source>
        <dbReference type="ARBA" id="ARBA00004141"/>
    </source>
</evidence>
<feature type="region of interest" description="Disordered" evidence="5">
    <location>
        <begin position="717"/>
        <end position="786"/>
    </location>
</feature>
<evidence type="ECO:0000313" key="7">
    <source>
        <dbReference type="EMBL" id="PVI07150.1"/>
    </source>
</evidence>
<dbReference type="AlphaFoldDB" id="A0A2V1ECP0"/>
<feature type="compositionally biased region" description="Polar residues" evidence="5">
    <location>
        <begin position="737"/>
        <end position="748"/>
    </location>
</feature>
<evidence type="ECO:0000256" key="5">
    <source>
        <dbReference type="SAM" id="MobiDB-lite"/>
    </source>
</evidence>
<dbReference type="GO" id="GO:0022857">
    <property type="term" value="F:transmembrane transporter activity"/>
    <property type="evidence" value="ECO:0007669"/>
    <property type="project" value="InterPro"/>
</dbReference>
<feature type="transmembrane region" description="Helical" evidence="6">
    <location>
        <begin position="625"/>
        <end position="647"/>
    </location>
</feature>
<evidence type="ECO:0000313" key="8">
    <source>
        <dbReference type="Proteomes" id="UP000244855"/>
    </source>
</evidence>
<dbReference type="EMBL" id="KZ805305">
    <property type="protein sequence ID" value="PVI07150.1"/>
    <property type="molecule type" value="Genomic_DNA"/>
</dbReference>
<protein>
    <submittedName>
        <fullName evidence="7">MFS general substrate transporter</fullName>
    </submittedName>
</protein>
<feature type="transmembrane region" description="Helical" evidence="6">
    <location>
        <begin position="334"/>
        <end position="355"/>
    </location>
</feature>
<evidence type="ECO:0000256" key="6">
    <source>
        <dbReference type="SAM" id="Phobius"/>
    </source>
</evidence>
<keyword evidence="8" id="KW-1185">Reference proteome</keyword>
<evidence type="ECO:0000256" key="2">
    <source>
        <dbReference type="ARBA" id="ARBA00022692"/>
    </source>
</evidence>
<feature type="region of interest" description="Disordered" evidence="5">
    <location>
        <begin position="44"/>
        <end position="67"/>
    </location>
</feature>
<proteinExistence type="predicted"/>
<dbReference type="SUPFAM" id="SSF103473">
    <property type="entry name" value="MFS general substrate transporter"/>
    <property type="match status" value="1"/>
</dbReference>
<keyword evidence="2 6" id="KW-0812">Transmembrane</keyword>
<feature type="transmembrane region" description="Helical" evidence="6">
    <location>
        <begin position="226"/>
        <end position="249"/>
    </location>
</feature>
<feature type="transmembrane region" description="Helical" evidence="6">
    <location>
        <begin position="286"/>
        <end position="309"/>
    </location>
</feature>
<reference evidence="7 8" key="1">
    <citation type="journal article" date="2018" name="Sci. Rep.">
        <title>Comparative genomics provides insights into the lifestyle and reveals functional heterogeneity of dark septate endophytic fungi.</title>
        <authorList>
            <person name="Knapp D.G."/>
            <person name="Nemeth J.B."/>
            <person name="Barry K."/>
            <person name="Hainaut M."/>
            <person name="Henrissat B."/>
            <person name="Johnson J."/>
            <person name="Kuo A."/>
            <person name="Lim J.H.P."/>
            <person name="Lipzen A."/>
            <person name="Nolan M."/>
            <person name="Ohm R.A."/>
            <person name="Tamas L."/>
            <person name="Grigoriev I.V."/>
            <person name="Spatafora J.W."/>
            <person name="Nagy L.G."/>
            <person name="Kovacs G.M."/>
        </authorList>
    </citation>
    <scope>NUCLEOTIDE SEQUENCE [LARGE SCALE GENOMIC DNA]</scope>
    <source>
        <strain evidence="7 8">DSE2036</strain>
    </source>
</reference>
<feature type="transmembrane region" description="Helical" evidence="6">
    <location>
        <begin position="133"/>
        <end position="157"/>
    </location>
</feature>
<organism evidence="7 8">
    <name type="scientific">Periconia macrospinosa</name>
    <dbReference type="NCBI Taxonomy" id="97972"/>
    <lineage>
        <taxon>Eukaryota</taxon>
        <taxon>Fungi</taxon>
        <taxon>Dikarya</taxon>
        <taxon>Ascomycota</taxon>
        <taxon>Pezizomycotina</taxon>
        <taxon>Dothideomycetes</taxon>
        <taxon>Pleosporomycetidae</taxon>
        <taxon>Pleosporales</taxon>
        <taxon>Massarineae</taxon>
        <taxon>Periconiaceae</taxon>
        <taxon>Periconia</taxon>
    </lineage>
</organism>
<accession>A0A2V1ECP0</accession>
<feature type="transmembrane region" description="Helical" evidence="6">
    <location>
        <begin position="456"/>
        <end position="476"/>
    </location>
</feature>
<dbReference type="OrthoDB" id="4161376at2759"/>
<feature type="transmembrane region" description="Helical" evidence="6">
    <location>
        <begin position="518"/>
        <end position="538"/>
    </location>
</feature>
<feature type="transmembrane region" description="Helical" evidence="6">
    <location>
        <begin position="199"/>
        <end position="220"/>
    </location>
</feature>
<sequence length="807" mass="90686">MDEQHDRASRTTASRNQQERSCERLQGTTVRLYANLSGQYSELGNFESPTRSSSPTASSYSTPNLCPNMHTEHIELQDLGRRADRIHRRPTQPECRIQTEQGHTRGRQEAVHDQLLTQPTSSNRLNQSAGVHIGWVILSSSILYLCSQIPILTLITIETFVYQDIDIKSSHWIYLSYLLGSSAIAPLAGHIFDRFERRWVVYLAPLAIIFGLLTCAIAKALPVFTFGLILTGMGAGASEIAALAITMEAGHRDERRSTQMLFLTTLPCFFCASIPVASYYLSHSLGWRLCLSFTLALPVLATVLLIVLYKPNPRYKLRSRTTTNRGPIRTIDRFDWLGSFLSFCGMAMVMFALQWTVWERMYHLAFIIPGVALLAAHSLWQTVDRTANWMPATFMLPIEKRNGRIGSSESPRSFVTGLIIMFLGSIGSAPMIFFWPTQVHAIYKRDWTTSEIGFNMTPTVLAPLGSIGVLLLLGLCCNRIEFKQARRLAFLASVSCIIYSYVRWIAINPTASPQDIAWHFGLVGSIGFRALDTIIMWISLHVSKPKVLATMTGFTIAVRGLGLSSGDTVCEIPDSIATVEIDLYVSEPHLEALHPTLHRRSFFETFYKGAKIDEPALVLTGYRRIYITGAVFSGVLCLLIVVVFPFMKCFQDFPECIKFHGYNETRTYFGHIANGEDEGEASNAREQTRQAGQHNARCTINDNLELRVPPPIGEEVNLGNGSRLDFEEREGEDAGIQASNEGQWNQVEPRSGRHYANAREGGQRDTERRQSQVGLGQEAPSPTRANRRDTWFEWTMRLGYNSLWGLW</sequence>
<feature type="transmembrane region" description="Helical" evidence="6">
    <location>
        <begin position="172"/>
        <end position="192"/>
    </location>
</feature>
<dbReference type="InterPro" id="IPR036259">
    <property type="entry name" value="MFS_trans_sf"/>
</dbReference>
<dbReference type="Gene3D" id="1.20.1250.20">
    <property type="entry name" value="MFS general substrate transporter like domains"/>
    <property type="match status" value="1"/>
</dbReference>
<dbReference type="Proteomes" id="UP000244855">
    <property type="component" value="Unassembled WGS sequence"/>
</dbReference>
<dbReference type="GO" id="GO:0005886">
    <property type="term" value="C:plasma membrane"/>
    <property type="evidence" value="ECO:0007669"/>
    <property type="project" value="TreeGrafter"/>
</dbReference>
<gene>
    <name evidence="7" type="ORF">DM02DRAFT_649086</name>
</gene>
<feature type="transmembrane region" description="Helical" evidence="6">
    <location>
        <begin position="488"/>
        <end position="506"/>
    </location>
</feature>
<feature type="transmembrane region" description="Helical" evidence="6">
    <location>
        <begin position="261"/>
        <end position="280"/>
    </location>
</feature>
<evidence type="ECO:0000256" key="3">
    <source>
        <dbReference type="ARBA" id="ARBA00022989"/>
    </source>
</evidence>
<keyword evidence="3 6" id="KW-1133">Transmembrane helix</keyword>
<comment type="subcellular location">
    <subcellularLocation>
        <location evidence="1">Membrane</location>
        <topology evidence="1">Multi-pass membrane protein</topology>
    </subcellularLocation>
</comment>
<feature type="region of interest" description="Disordered" evidence="5">
    <location>
        <begin position="1"/>
        <end position="23"/>
    </location>
</feature>
<dbReference type="PANTHER" id="PTHR23501">
    <property type="entry name" value="MAJOR FACILITATOR SUPERFAMILY"/>
    <property type="match status" value="1"/>
</dbReference>
<dbReference type="InterPro" id="IPR011701">
    <property type="entry name" value="MFS"/>
</dbReference>
<dbReference type="PANTHER" id="PTHR23501:SF109">
    <property type="entry name" value="MAJOR FACILITATOR SUPERFAMILY (MFS) PROFILE DOMAIN-CONTAINING PROTEIN-RELATED"/>
    <property type="match status" value="1"/>
</dbReference>
<dbReference type="Pfam" id="PF07690">
    <property type="entry name" value="MFS_1"/>
    <property type="match status" value="1"/>
</dbReference>
<feature type="compositionally biased region" description="Low complexity" evidence="5">
    <location>
        <begin position="48"/>
        <end position="63"/>
    </location>
</feature>
<name>A0A2V1ECP0_9PLEO</name>